<dbReference type="GO" id="GO:0016301">
    <property type="term" value="F:kinase activity"/>
    <property type="evidence" value="ECO:0007669"/>
    <property type="project" value="UniProtKB-KW"/>
</dbReference>
<keyword evidence="2" id="KW-1185">Reference proteome</keyword>
<keyword evidence="1" id="KW-0418">Kinase</keyword>
<dbReference type="SUPFAM" id="SSF52540">
    <property type="entry name" value="P-loop containing nucleoside triphosphate hydrolases"/>
    <property type="match status" value="1"/>
</dbReference>
<protein>
    <submittedName>
        <fullName evidence="1">Cytidylate kinase-like family protein</fullName>
    </submittedName>
</protein>
<dbReference type="InterPro" id="IPR027417">
    <property type="entry name" value="P-loop_NTPase"/>
</dbReference>
<dbReference type="Pfam" id="PF13189">
    <property type="entry name" value="Cytidylate_kin2"/>
    <property type="match status" value="1"/>
</dbReference>
<name>A0A6P1MH12_9FIRM</name>
<evidence type="ECO:0000313" key="1">
    <source>
        <dbReference type="EMBL" id="QHI72473.1"/>
    </source>
</evidence>
<dbReference type="Proteomes" id="UP000463883">
    <property type="component" value="Chromosome"/>
</dbReference>
<evidence type="ECO:0000313" key="2">
    <source>
        <dbReference type="Proteomes" id="UP000463883"/>
    </source>
</evidence>
<reference evidence="1 2" key="1">
    <citation type="submission" date="2020-01" db="EMBL/GenBank/DDBJ databases">
        <title>Genomic analysis of Aminipila sp. CBA3637.</title>
        <authorList>
            <person name="Kim Y.B."/>
            <person name="Roh S.W."/>
        </authorList>
    </citation>
    <scope>NUCLEOTIDE SEQUENCE [LARGE SCALE GENOMIC DNA]</scope>
    <source>
        <strain evidence="1 2">CBA3637</strain>
    </source>
</reference>
<dbReference type="AlphaFoldDB" id="A0A6P1MH12"/>
<accession>A0A6P1MH12</accession>
<dbReference type="EMBL" id="CP047591">
    <property type="protein sequence ID" value="QHI72473.1"/>
    <property type="molecule type" value="Genomic_DNA"/>
</dbReference>
<gene>
    <name evidence="1" type="ORF">Ami3637_08765</name>
</gene>
<keyword evidence="1" id="KW-0808">Transferase</keyword>
<organism evidence="1 2">
    <name type="scientific">Aminipila terrae</name>
    <dbReference type="NCBI Taxonomy" id="2697030"/>
    <lineage>
        <taxon>Bacteria</taxon>
        <taxon>Bacillati</taxon>
        <taxon>Bacillota</taxon>
        <taxon>Clostridia</taxon>
        <taxon>Peptostreptococcales</taxon>
        <taxon>Anaerovoracaceae</taxon>
        <taxon>Aminipila</taxon>
    </lineage>
</organism>
<dbReference type="Gene3D" id="3.40.50.300">
    <property type="entry name" value="P-loop containing nucleotide triphosphate hydrolases"/>
    <property type="match status" value="1"/>
</dbReference>
<sequence>MRKMIITIGREYGSGGHDIGEMLAEKLGIILYDKDNLAQKAKALGCYDEVQSFYEEEPANSLLYAISKGEASQNMGQKPFKHIKEMVGDQSCIIIGRCANVIFRNEEEHISVFIHADIEKRVKRIAAANDISEKKAQLLIRETDKRRAEFHNQYTGENWGDSRGYQLSADSGMIGIDQTVELICDYINARKRWKCGNQRI</sequence>
<proteinExistence type="predicted"/>
<dbReference type="KEGG" id="amic:Ami3637_08765"/>